<evidence type="ECO:0000313" key="1">
    <source>
        <dbReference type="EMBL" id="CAB4147113.1"/>
    </source>
</evidence>
<protein>
    <submittedName>
        <fullName evidence="1">Uncharacterized protein</fullName>
    </submittedName>
</protein>
<sequence length="247" mass="26339">MSTININISKVDLGLDQVDNTSDLNKPISTATQTALDTKVDKVVGSRLITSSESTLLGNTSGTNTGDETVTTIKTKLGITTLSGSNTGDQDLSGYQTTLTATNLKTLVDTFTTTTTPIDADIVPITDSAGTTTNKLRWADIKSTLGAYFDTFYKRITYADTGSVISFTYEVVWNSPSSPSTANLTNNLTGAKIGLVQKIYHNKAVAPTVPAGWVLIGTGTYTTSTLNIIFAEWVSGTRVEYWVVKPA</sequence>
<name>A0A6J5MNV5_9CAUD</name>
<dbReference type="EMBL" id="LR796477">
    <property type="protein sequence ID" value="CAB4147113.1"/>
    <property type="molecule type" value="Genomic_DNA"/>
</dbReference>
<accession>A0A6J5MNV5</accession>
<reference evidence="1" key="1">
    <citation type="submission" date="2020-04" db="EMBL/GenBank/DDBJ databases">
        <authorList>
            <person name="Chiriac C."/>
            <person name="Salcher M."/>
            <person name="Ghai R."/>
            <person name="Kavagutti S V."/>
        </authorList>
    </citation>
    <scope>NUCLEOTIDE SEQUENCE</scope>
</reference>
<proteinExistence type="predicted"/>
<organism evidence="1">
    <name type="scientific">uncultured Caudovirales phage</name>
    <dbReference type="NCBI Taxonomy" id="2100421"/>
    <lineage>
        <taxon>Viruses</taxon>
        <taxon>Duplodnaviria</taxon>
        <taxon>Heunggongvirae</taxon>
        <taxon>Uroviricota</taxon>
        <taxon>Caudoviricetes</taxon>
        <taxon>Peduoviridae</taxon>
        <taxon>Maltschvirus</taxon>
        <taxon>Maltschvirus maltsch</taxon>
    </lineage>
</organism>
<gene>
    <name evidence="1" type="ORF">UFOVP514_12</name>
</gene>